<dbReference type="AlphaFoldDB" id="A0A553JLB8"/>
<proteinExistence type="predicted"/>
<accession>A0A553JLB8</accession>
<dbReference type="Proteomes" id="UP000318126">
    <property type="component" value="Unassembled WGS sequence"/>
</dbReference>
<sequence length="139" mass="15713">MQISQIIASGFLLLSFSVSSSEQLIADETEKFTAELSLAPEFCITSDEQLTCELTVKLEWKNQIPKPICILSDYDNMVRWCSESAEVNSFSLDISTTEDIQFVMIDKATHETLAGVKLKVTPTAGPKVRRRYRNPWSLF</sequence>
<name>A0A553JLB8_SHEHA</name>
<comment type="caution">
    <text evidence="2">The sequence shown here is derived from an EMBL/GenBank/DDBJ whole genome shotgun (WGS) entry which is preliminary data.</text>
</comment>
<evidence type="ECO:0000313" key="3">
    <source>
        <dbReference type="Proteomes" id="UP000318126"/>
    </source>
</evidence>
<evidence type="ECO:0000256" key="1">
    <source>
        <dbReference type="SAM" id="SignalP"/>
    </source>
</evidence>
<dbReference type="InterPro" id="IPR021559">
    <property type="entry name" value="DUF3019"/>
</dbReference>
<dbReference type="Pfam" id="PF11456">
    <property type="entry name" value="DUF3019"/>
    <property type="match status" value="1"/>
</dbReference>
<keyword evidence="1" id="KW-0732">Signal</keyword>
<dbReference type="OrthoDB" id="6265867at2"/>
<feature type="signal peptide" evidence="1">
    <location>
        <begin position="1"/>
        <end position="20"/>
    </location>
</feature>
<organism evidence="2 3">
    <name type="scientific">Shewanella hanedai</name>
    <name type="common">Alteromonas hanedai</name>
    <dbReference type="NCBI Taxonomy" id="25"/>
    <lineage>
        <taxon>Bacteria</taxon>
        <taxon>Pseudomonadati</taxon>
        <taxon>Pseudomonadota</taxon>
        <taxon>Gammaproteobacteria</taxon>
        <taxon>Alteromonadales</taxon>
        <taxon>Shewanellaceae</taxon>
        <taxon>Shewanella</taxon>
    </lineage>
</organism>
<reference evidence="3" key="1">
    <citation type="submission" date="2019-07" db="EMBL/GenBank/DDBJ databases">
        <title>Shewanella sp. YLB-08 draft genomic sequence.</title>
        <authorList>
            <person name="Yu L."/>
        </authorList>
    </citation>
    <scope>NUCLEOTIDE SEQUENCE [LARGE SCALE GENOMIC DNA]</scope>
    <source>
        <strain evidence="3">JCM 20706</strain>
    </source>
</reference>
<dbReference type="EMBL" id="VKGK01000021">
    <property type="protein sequence ID" value="TRY13245.1"/>
    <property type="molecule type" value="Genomic_DNA"/>
</dbReference>
<evidence type="ECO:0000313" key="2">
    <source>
        <dbReference type="EMBL" id="TRY13245.1"/>
    </source>
</evidence>
<dbReference type="RefSeq" id="WP_144041275.1">
    <property type="nucleotide sequence ID" value="NZ_BMPL01000018.1"/>
</dbReference>
<gene>
    <name evidence="2" type="ORF">FN961_16475</name>
</gene>
<feature type="chain" id="PRO_5021878997" evidence="1">
    <location>
        <begin position="21"/>
        <end position="139"/>
    </location>
</feature>
<keyword evidence="3" id="KW-1185">Reference proteome</keyword>
<protein>
    <submittedName>
        <fullName evidence="2">DUF3019 domain-containing protein</fullName>
    </submittedName>
</protein>